<feature type="coiled-coil region" evidence="1">
    <location>
        <begin position="103"/>
        <end position="130"/>
    </location>
</feature>
<gene>
    <name evidence="4" type="ORF">BDD39_002287</name>
</gene>
<evidence type="ECO:0000313" key="5">
    <source>
        <dbReference type="Proteomes" id="UP000532769"/>
    </source>
</evidence>
<reference evidence="4 5" key="1">
    <citation type="submission" date="2020-03" db="EMBL/GenBank/DDBJ databases">
        <title>Genomic Encyclopedia of Archaeal and Bacterial Type Strains, Phase II (KMG-II): from individual species to whole genera.</title>
        <authorList>
            <person name="Goeker M."/>
        </authorList>
    </citation>
    <scope>NUCLEOTIDE SEQUENCE [LARGE SCALE GENOMIC DNA]</scope>
    <source>
        <strain evidence="4 5">DSM 4749</strain>
    </source>
</reference>
<evidence type="ECO:0000256" key="1">
    <source>
        <dbReference type="SAM" id="Coils"/>
    </source>
</evidence>
<keyword evidence="5" id="KW-1185">Reference proteome</keyword>
<dbReference type="AlphaFoldDB" id="A0A846MJH6"/>
<proteinExistence type="predicted"/>
<organism evidence="4 5">
    <name type="scientific">Saccharococcus thermophilus</name>
    <dbReference type="NCBI Taxonomy" id="29396"/>
    <lineage>
        <taxon>Bacteria</taxon>
        <taxon>Bacillati</taxon>
        <taxon>Bacillota</taxon>
        <taxon>Bacilli</taxon>
        <taxon>Bacillales</taxon>
        <taxon>Anoxybacillaceae</taxon>
        <taxon>Saccharococcus</taxon>
    </lineage>
</organism>
<dbReference type="Proteomes" id="UP000532769">
    <property type="component" value="Unassembled WGS sequence"/>
</dbReference>
<sequence length="131" mass="14063">MAKNNGGFLLGAIVGGIVGAAAAVFLTSEKGKQWLAEMNEAGKLDPVKTTATEWLEVAKEKTKEVTKFIPLGKTDEQPLSTAAETTTEAPSIPIPPSAGEKDKENIEKLLKEAEEAFHDAEQKIQKQNEAE</sequence>
<keyword evidence="3" id="KW-0472">Membrane</keyword>
<name>A0A846MJH6_9BACL</name>
<comment type="caution">
    <text evidence="4">The sequence shown here is derived from an EMBL/GenBank/DDBJ whole genome shotgun (WGS) entry which is preliminary data.</text>
</comment>
<feature type="transmembrane region" description="Helical" evidence="3">
    <location>
        <begin position="6"/>
        <end position="26"/>
    </location>
</feature>
<keyword evidence="3" id="KW-1133">Transmembrane helix</keyword>
<protein>
    <submittedName>
        <fullName evidence="4">Gas vesicle protein</fullName>
    </submittedName>
</protein>
<keyword evidence="1" id="KW-0175">Coiled coil</keyword>
<dbReference type="RefSeq" id="WP_166910829.1">
    <property type="nucleotide sequence ID" value="NZ_JAASRS010000001.1"/>
</dbReference>
<evidence type="ECO:0000256" key="2">
    <source>
        <dbReference type="SAM" id="MobiDB-lite"/>
    </source>
</evidence>
<accession>A0A846MJH6</accession>
<dbReference type="EMBL" id="JAASRS010000001">
    <property type="protein sequence ID" value="NIK15777.1"/>
    <property type="molecule type" value="Genomic_DNA"/>
</dbReference>
<feature type="region of interest" description="Disordered" evidence="2">
    <location>
        <begin position="73"/>
        <end position="103"/>
    </location>
</feature>
<evidence type="ECO:0000313" key="4">
    <source>
        <dbReference type="EMBL" id="NIK15777.1"/>
    </source>
</evidence>
<evidence type="ECO:0000256" key="3">
    <source>
        <dbReference type="SAM" id="Phobius"/>
    </source>
</evidence>
<keyword evidence="3" id="KW-0812">Transmembrane</keyword>